<name>A0A6I4W8H6_9ACTN</name>
<reference evidence="6 7" key="1">
    <citation type="submission" date="2019-12" db="EMBL/GenBank/DDBJ databases">
        <title>Nocardia macrotermitis sp. nov. and Nocardia aurantia sp. nov., isolated from the gut of the fungus growing-termite Macrotermes natalensis.</title>
        <authorList>
            <person name="Christine B."/>
            <person name="Rene B."/>
        </authorList>
    </citation>
    <scope>NUCLEOTIDE SEQUENCE [LARGE SCALE GENOMIC DNA]</scope>
    <source>
        <strain evidence="6 7">DSM 102126</strain>
    </source>
</reference>
<keyword evidence="2 4" id="KW-0238">DNA-binding</keyword>
<dbReference type="InterPro" id="IPR001647">
    <property type="entry name" value="HTH_TetR"/>
</dbReference>
<dbReference type="EMBL" id="WUTW01000003">
    <property type="protein sequence ID" value="MXQ65938.1"/>
    <property type="molecule type" value="Genomic_DNA"/>
</dbReference>
<sequence>MATRKYEQRLRADAAEQTRRRVLDALYRRLCEAPAEPVAVERVASMAGVSRSTVYLVFGSRAGLFDALADDLRGRGGFELPAGGGGGDARADLRASIRAAVPLFAEHRQVLRVLYSMAALDPRAVGGAVERMGRGRAEGLAWHAERLAGQDALRPGLTPARAADLLWAVTGFEFFDQLRSGRGLPAATVADLMVEAAERLVLRDEP</sequence>
<evidence type="ECO:0000256" key="3">
    <source>
        <dbReference type="ARBA" id="ARBA00023163"/>
    </source>
</evidence>
<dbReference type="PROSITE" id="PS50977">
    <property type="entry name" value="HTH_TETR_2"/>
    <property type="match status" value="1"/>
</dbReference>
<keyword evidence="1" id="KW-0805">Transcription regulation</keyword>
<feature type="domain" description="HTH tetR-type" evidence="5">
    <location>
        <begin position="16"/>
        <end position="76"/>
    </location>
</feature>
<proteinExistence type="predicted"/>
<evidence type="ECO:0000256" key="1">
    <source>
        <dbReference type="ARBA" id="ARBA00023015"/>
    </source>
</evidence>
<accession>A0A6I4W8H6</accession>
<dbReference type="PANTHER" id="PTHR30055">
    <property type="entry name" value="HTH-TYPE TRANSCRIPTIONAL REGULATOR RUTR"/>
    <property type="match status" value="1"/>
</dbReference>
<dbReference type="AlphaFoldDB" id="A0A6I4W8H6"/>
<evidence type="ECO:0000256" key="2">
    <source>
        <dbReference type="ARBA" id="ARBA00023125"/>
    </source>
</evidence>
<dbReference type="SUPFAM" id="SSF46689">
    <property type="entry name" value="Homeodomain-like"/>
    <property type="match status" value="1"/>
</dbReference>
<dbReference type="InterPro" id="IPR050109">
    <property type="entry name" value="HTH-type_TetR-like_transc_reg"/>
</dbReference>
<organism evidence="6 7">
    <name type="scientific">Actinomadura rayongensis</name>
    <dbReference type="NCBI Taxonomy" id="1429076"/>
    <lineage>
        <taxon>Bacteria</taxon>
        <taxon>Bacillati</taxon>
        <taxon>Actinomycetota</taxon>
        <taxon>Actinomycetes</taxon>
        <taxon>Streptosporangiales</taxon>
        <taxon>Thermomonosporaceae</taxon>
        <taxon>Actinomadura</taxon>
    </lineage>
</organism>
<dbReference type="Gene3D" id="1.10.357.10">
    <property type="entry name" value="Tetracycline Repressor, domain 2"/>
    <property type="match status" value="1"/>
</dbReference>
<protein>
    <submittedName>
        <fullName evidence="6">TetR family transcriptional regulator</fullName>
    </submittedName>
</protein>
<gene>
    <name evidence="6" type="ORF">GQ466_18110</name>
</gene>
<dbReference type="PANTHER" id="PTHR30055:SF234">
    <property type="entry name" value="HTH-TYPE TRANSCRIPTIONAL REGULATOR BETI"/>
    <property type="match status" value="1"/>
</dbReference>
<keyword evidence="7" id="KW-1185">Reference proteome</keyword>
<dbReference type="Proteomes" id="UP000431901">
    <property type="component" value="Unassembled WGS sequence"/>
</dbReference>
<evidence type="ECO:0000313" key="7">
    <source>
        <dbReference type="Proteomes" id="UP000431901"/>
    </source>
</evidence>
<dbReference type="RefSeq" id="WP_161104145.1">
    <property type="nucleotide sequence ID" value="NZ_JBHLYI010000004.1"/>
</dbReference>
<evidence type="ECO:0000256" key="4">
    <source>
        <dbReference type="PROSITE-ProRule" id="PRU00335"/>
    </source>
</evidence>
<dbReference type="InterPro" id="IPR036271">
    <property type="entry name" value="Tet_transcr_reg_TetR-rel_C_sf"/>
</dbReference>
<dbReference type="Gene3D" id="1.10.10.60">
    <property type="entry name" value="Homeodomain-like"/>
    <property type="match status" value="1"/>
</dbReference>
<comment type="caution">
    <text evidence="6">The sequence shown here is derived from an EMBL/GenBank/DDBJ whole genome shotgun (WGS) entry which is preliminary data.</text>
</comment>
<feature type="DNA-binding region" description="H-T-H motif" evidence="4">
    <location>
        <begin position="39"/>
        <end position="58"/>
    </location>
</feature>
<dbReference type="Pfam" id="PF00440">
    <property type="entry name" value="TetR_N"/>
    <property type="match status" value="1"/>
</dbReference>
<dbReference type="OrthoDB" id="4371863at2"/>
<dbReference type="GO" id="GO:0000976">
    <property type="term" value="F:transcription cis-regulatory region binding"/>
    <property type="evidence" value="ECO:0007669"/>
    <property type="project" value="TreeGrafter"/>
</dbReference>
<evidence type="ECO:0000313" key="6">
    <source>
        <dbReference type="EMBL" id="MXQ65938.1"/>
    </source>
</evidence>
<dbReference type="GO" id="GO:0003700">
    <property type="term" value="F:DNA-binding transcription factor activity"/>
    <property type="evidence" value="ECO:0007669"/>
    <property type="project" value="TreeGrafter"/>
</dbReference>
<evidence type="ECO:0000259" key="5">
    <source>
        <dbReference type="PROSITE" id="PS50977"/>
    </source>
</evidence>
<dbReference type="SUPFAM" id="SSF48498">
    <property type="entry name" value="Tetracyclin repressor-like, C-terminal domain"/>
    <property type="match status" value="1"/>
</dbReference>
<dbReference type="InterPro" id="IPR009057">
    <property type="entry name" value="Homeodomain-like_sf"/>
</dbReference>
<keyword evidence="3" id="KW-0804">Transcription</keyword>